<keyword evidence="2" id="KW-1133">Transmembrane helix</keyword>
<evidence type="ECO:0000256" key="2">
    <source>
        <dbReference type="SAM" id="Phobius"/>
    </source>
</evidence>
<feature type="transmembrane region" description="Helical" evidence="2">
    <location>
        <begin position="93"/>
        <end position="117"/>
    </location>
</feature>
<dbReference type="RefSeq" id="WP_276263725.1">
    <property type="nucleotide sequence ID" value="NZ_JARJLM010000053.1"/>
</dbReference>
<gene>
    <name evidence="3" type="ORF">P3W85_03360</name>
</gene>
<feature type="transmembrane region" description="Helical" evidence="2">
    <location>
        <begin position="12"/>
        <end position="30"/>
    </location>
</feature>
<accession>A0ABT6AHB3</accession>
<reference evidence="3 4" key="1">
    <citation type="submission" date="2023-03" db="EMBL/GenBank/DDBJ databases">
        <title>Draft assemblies of triclosan tolerant bacteria isolated from returned activated sludge.</title>
        <authorList>
            <person name="Van Hamelsveld S."/>
        </authorList>
    </citation>
    <scope>NUCLEOTIDE SEQUENCE [LARGE SCALE GENOMIC DNA]</scope>
    <source>
        <strain evidence="3 4">GW210010_S58</strain>
    </source>
</reference>
<organism evidence="3 4">
    <name type="scientific">Cupriavidus basilensis</name>
    <dbReference type="NCBI Taxonomy" id="68895"/>
    <lineage>
        <taxon>Bacteria</taxon>
        <taxon>Pseudomonadati</taxon>
        <taxon>Pseudomonadota</taxon>
        <taxon>Betaproteobacteria</taxon>
        <taxon>Burkholderiales</taxon>
        <taxon>Burkholderiaceae</taxon>
        <taxon>Cupriavidus</taxon>
    </lineage>
</organism>
<evidence type="ECO:0000256" key="1">
    <source>
        <dbReference type="SAM" id="MobiDB-lite"/>
    </source>
</evidence>
<keyword evidence="4" id="KW-1185">Reference proteome</keyword>
<feature type="compositionally biased region" description="Low complexity" evidence="1">
    <location>
        <begin position="151"/>
        <end position="170"/>
    </location>
</feature>
<dbReference type="EMBL" id="JARJLM010000053">
    <property type="protein sequence ID" value="MDF3831998.1"/>
    <property type="molecule type" value="Genomic_DNA"/>
</dbReference>
<proteinExistence type="predicted"/>
<dbReference type="Proteomes" id="UP001216674">
    <property type="component" value="Unassembled WGS sequence"/>
</dbReference>
<comment type="caution">
    <text evidence="3">The sequence shown here is derived from an EMBL/GenBank/DDBJ whole genome shotgun (WGS) entry which is preliminary data.</text>
</comment>
<keyword evidence="2" id="KW-0472">Membrane</keyword>
<sequence length="191" mass="19859">MLSIDAHCDHPFFWWSLPAIVAIGNAAAILRTNRRHHCHAFTSSSVLARHHLGTALTAGGTLFLLAGWTSGFLPDITGAISGAHNVSMATPGSIALAVVFGLFSFAHAGALHAWLCFRSPAPPNQMKRTGCDVLDRGTSISASNTSITSITSNTSTTSMTSATDATASDAPAPGRQQTRRRSAPAGRAPPA</sequence>
<feature type="transmembrane region" description="Helical" evidence="2">
    <location>
        <begin position="51"/>
        <end position="73"/>
    </location>
</feature>
<keyword evidence="2" id="KW-0812">Transmembrane</keyword>
<protein>
    <submittedName>
        <fullName evidence="3">Uncharacterized protein</fullName>
    </submittedName>
</protein>
<name>A0ABT6AHB3_9BURK</name>
<evidence type="ECO:0000313" key="4">
    <source>
        <dbReference type="Proteomes" id="UP001216674"/>
    </source>
</evidence>
<evidence type="ECO:0000313" key="3">
    <source>
        <dbReference type="EMBL" id="MDF3831998.1"/>
    </source>
</evidence>
<feature type="region of interest" description="Disordered" evidence="1">
    <location>
        <begin position="151"/>
        <end position="191"/>
    </location>
</feature>